<evidence type="ECO:0000256" key="3">
    <source>
        <dbReference type="ARBA" id="ARBA00022490"/>
    </source>
</evidence>
<dbReference type="InParanoid" id="B2A467"/>
<keyword evidence="5" id="KW-0238">DNA-binding</keyword>
<dbReference type="GO" id="GO:0003677">
    <property type="term" value="F:DNA binding"/>
    <property type="evidence" value="ECO:0007669"/>
    <property type="project" value="UniProtKB-KW"/>
</dbReference>
<evidence type="ECO:0000256" key="8">
    <source>
        <dbReference type="SAM" id="Coils"/>
    </source>
</evidence>
<keyword evidence="8" id="KW-0175">Coiled coil</keyword>
<dbReference type="GO" id="GO:0007059">
    <property type="term" value="P:chromosome segregation"/>
    <property type="evidence" value="ECO:0007669"/>
    <property type="project" value="TreeGrafter"/>
</dbReference>
<dbReference type="PANTHER" id="PTHR33375:SF8">
    <property type="entry name" value="NUCLEOID OCCLUSION PROTEIN"/>
    <property type="match status" value="1"/>
</dbReference>
<dbReference type="Proteomes" id="UP000001683">
    <property type="component" value="Chromosome"/>
</dbReference>
<dbReference type="AlphaFoldDB" id="B2A467"/>
<dbReference type="FunFam" id="3.90.1530.30:FF:000001">
    <property type="entry name" value="Chromosome partitioning protein ParB"/>
    <property type="match status" value="1"/>
</dbReference>
<keyword evidence="6" id="KW-0717">Septation</keyword>
<dbReference type="FunFam" id="1.10.10.2830:FF:000001">
    <property type="entry name" value="Chromosome partitioning protein ParB"/>
    <property type="match status" value="1"/>
</dbReference>
<evidence type="ECO:0000256" key="2">
    <source>
        <dbReference type="ARBA" id="ARBA00006295"/>
    </source>
</evidence>
<organism evidence="10 11">
    <name type="scientific">Natranaerobius thermophilus (strain ATCC BAA-1301 / DSM 18059 / JW/NM-WN-LF)</name>
    <dbReference type="NCBI Taxonomy" id="457570"/>
    <lineage>
        <taxon>Bacteria</taxon>
        <taxon>Bacillati</taxon>
        <taxon>Bacillota</taxon>
        <taxon>Clostridia</taxon>
        <taxon>Natranaerobiales</taxon>
        <taxon>Natranaerobiaceae</taxon>
        <taxon>Natranaerobius</taxon>
    </lineage>
</organism>
<evidence type="ECO:0000256" key="6">
    <source>
        <dbReference type="ARBA" id="ARBA00023210"/>
    </source>
</evidence>
<dbReference type="HOGENOM" id="CLU_023853_0_1_9"/>
<dbReference type="InterPro" id="IPR050336">
    <property type="entry name" value="Chromosome_partition/occlusion"/>
</dbReference>
<evidence type="ECO:0000256" key="4">
    <source>
        <dbReference type="ARBA" id="ARBA00022618"/>
    </source>
</evidence>
<keyword evidence="3" id="KW-0963">Cytoplasm</keyword>
<dbReference type="KEGG" id="nth:Nther_2927"/>
<dbReference type="EMBL" id="CP001034">
    <property type="protein sequence ID" value="ACB86473.1"/>
    <property type="molecule type" value="Genomic_DNA"/>
</dbReference>
<evidence type="ECO:0000256" key="1">
    <source>
        <dbReference type="ARBA" id="ARBA00004453"/>
    </source>
</evidence>
<dbReference type="NCBIfam" id="TIGR04285">
    <property type="entry name" value="nucleoid_noc"/>
    <property type="match status" value="1"/>
</dbReference>
<evidence type="ECO:0000259" key="9">
    <source>
        <dbReference type="SMART" id="SM00470"/>
    </source>
</evidence>
<evidence type="ECO:0000313" key="10">
    <source>
        <dbReference type="EMBL" id="ACB86473.1"/>
    </source>
</evidence>
<dbReference type="InterPro" id="IPR041468">
    <property type="entry name" value="HTH_ParB/Spo0J"/>
</dbReference>
<dbReference type="InterPro" id="IPR036086">
    <property type="entry name" value="ParB/Sulfiredoxin_sf"/>
</dbReference>
<keyword evidence="11" id="KW-1185">Reference proteome</keyword>
<dbReference type="SUPFAM" id="SSF110849">
    <property type="entry name" value="ParB/Sulfiredoxin"/>
    <property type="match status" value="1"/>
</dbReference>
<dbReference type="InterPro" id="IPR003115">
    <property type="entry name" value="ParB_N"/>
</dbReference>
<accession>B2A467</accession>
<dbReference type="eggNOG" id="COG1475">
    <property type="taxonomic scope" value="Bacteria"/>
</dbReference>
<dbReference type="GO" id="GO:0005694">
    <property type="term" value="C:chromosome"/>
    <property type="evidence" value="ECO:0007669"/>
    <property type="project" value="TreeGrafter"/>
</dbReference>
<dbReference type="InterPro" id="IPR004437">
    <property type="entry name" value="ParB/RepB/Spo0J"/>
</dbReference>
<dbReference type="Pfam" id="PF17762">
    <property type="entry name" value="HTH_ParB"/>
    <property type="match status" value="1"/>
</dbReference>
<reference evidence="10 11" key="1">
    <citation type="submission" date="2008-04" db="EMBL/GenBank/DDBJ databases">
        <title>Complete sequence of chromosome of Natranaerobius thermophilus JW/NM-WN-LF.</title>
        <authorList>
            <consortium name="US DOE Joint Genome Institute"/>
            <person name="Copeland A."/>
            <person name="Lucas S."/>
            <person name="Lapidus A."/>
            <person name="Glavina del Rio T."/>
            <person name="Dalin E."/>
            <person name="Tice H."/>
            <person name="Bruce D."/>
            <person name="Goodwin L."/>
            <person name="Pitluck S."/>
            <person name="Chertkov O."/>
            <person name="Brettin T."/>
            <person name="Detter J.C."/>
            <person name="Han C."/>
            <person name="Kuske C.R."/>
            <person name="Schmutz J."/>
            <person name="Larimer F."/>
            <person name="Land M."/>
            <person name="Hauser L."/>
            <person name="Kyrpides N."/>
            <person name="Lykidis A."/>
            <person name="Mesbah N.M."/>
            <person name="Wiegel J."/>
        </authorList>
    </citation>
    <scope>NUCLEOTIDE SEQUENCE [LARGE SCALE GENOMIC DNA]</scope>
    <source>
        <strain evidence="11">ATCC BAA-1301 / DSM 18059 / JW/NM-WN-LF</strain>
    </source>
</reference>
<dbReference type="NCBIfam" id="TIGR00180">
    <property type="entry name" value="parB_part"/>
    <property type="match status" value="1"/>
</dbReference>
<reference evidence="10 11" key="2">
    <citation type="journal article" date="2011" name="J. Bacteriol.">
        <title>Complete genome sequence of the anaerobic, halophilic alkalithermophile Natranaerobius thermophilus JW/NM-WN-LF.</title>
        <authorList>
            <person name="Zhao B."/>
            <person name="Mesbah N.M."/>
            <person name="Dalin E."/>
            <person name="Goodwin L."/>
            <person name="Nolan M."/>
            <person name="Pitluck S."/>
            <person name="Chertkov O."/>
            <person name="Brettin T.S."/>
            <person name="Han J."/>
            <person name="Larimer F.W."/>
            <person name="Land M.L."/>
            <person name="Hauser L."/>
            <person name="Kyrpides N."/>
            <person name="Wiegel J."/>
        </authorList>
    </citation>
    <scope>NUCLEOTIDE SEQUENCE [LARGE SCALE GENOMIC DNA]</scope>
    <source>
        <strain evidence="11">ATCC BAA-1301 / DSM 18059 / JW/NM-WN-LF</strain>
    </source>
</reference>
<dbReference type="GO" id="GO:0045881">
    <property type="term" value="P:positive regulation of sporulation resulting in formation of a cellular spore"/>
    <property type="evidence" value="ECO:0007669"/>
    <property type="project" value="TreeGrafter"/>
</dbReference>
<dbReference type="Gene3D" id="1.10.10.2830">
    <property type="match status" value="1"/>
</dbReference>
<dbReference type="GO" id="GO:0000917">
    <property type="term" value="P:division septum assembly"/>
    <property type="evidence" value="ECO:0007669"/>
    <property type="project" value="UniProtKB-KW"/>
</dbReference>
<dbReference type="GO" id="GO:0009295">
    <property type="term" value="C:nucleoid"/>
    <property type="evidence" value="ECO:0007669"/>
    <property type="project" value="UniProtKB-SubCell"/>
</dbReference>
<keyword evidence="4" id="KW-0132">Cell division</keyword>
<dbReference type="FunCoup" id="B2A467">
    <property type="interactions" value="5"/>
</dbReference>
<protein>
    <submittedName>
        <fullName evidence="10">ParB-like partition protein</fullName>
    </submittedName>
</protein>
<proteinExistence type="inferred from homology"/>
<sequence>MKGGELIVMKESWAKLLGISSGEEESELEENIQEVPMEEIDPNPYQPRREFDEERLQELMQSIKTYGLLQPIVVRKVGERYQIVAGERRYMALQRLKREKVSAIVRELRDSAMAALAMIENIQRENLNFIEEAEGYQKLINEFGLTQEVLAQRLGRSQSTIANKLRLLKLSENVKKKLSTSNLTERHARSLLKLPNEEMQVDLLNQIESENLNVKQTEERVNIMLDIEEDTDDNGQAKSKKRTKRPVIRDLRIFLNTIRQAVDVIKDSGLEPDVSEDDYDDRIEIKIVLPKDANKQK</sequence>
<dbReference type="STRING" id="457570.Nther_2927"/>
<feature type="coiled-coil region" evidence="8">
    <location>
        <begin position="105"/>
        <end position="139"/>
    </location>
</feature>
<evidence type="ECO:0000313" key="11">
    <source>
        <dbReference type="Proteomes" id="UP000001683"/>
    </source>
</evidence>
<dbReference type="SMART" id="SM00470">
    <property type="entry name" value="ParB"/>
    <property type="match status" value="1"/>
</dbReference>
<keyword evidence="7" id="KW-0131">Cell cycle</keyword>
<gene>
    <name evidence="10" type="ordered locus">Nther_2927</name>
</gene>
<dbReference type="PANTHER" id="PTHR33375">
    <property type="entry name" value="CHROMOSOME-PARTITIONING PROTEIN PARB-RELATED"/>
    <property type="match status" value="1"/>
</dbReference>
<feature type="domain" description="ParB-like N-terminal" evidence="9">
    <location>
        <begin position="33"/>
        <end position="122"/>
    </location>
</feature>
<dbReference type="Pfam" id="PF02195">
    <property type="entry name" value="ParB_N"/>
    <property type="match status" value="1"/>
</dbReference>
<comment type="subcellular location">
    <subcellularLocation>
        <location evidence="1">Cytoplasm</location>
        <location evidence="1">Nucleoid</location>
    </subcellularLocation>
</comment>
<name>B2A467_NATTJ</name>
<dbReference type="InterPro" id="IPR023705">
    <property type="entry name" value="Nucleoid_occlusion_protein"/>
</dbReference>
<dbReference type="CDD" id="cd16393">
    <property type="entry name" value="SPO0J_N"/>
    <property type="match status" value="1"/>
</dbReference>
<evidence type="ECO:0000256" key="7">
    <source>
        <dbReference type="ARBA" id="ARBA00023306"/>
    </source>
</evidence>
<evidence type="ECO:0000256" key="5">
    <source>
        <dbReference type="ARBA" id="ARBA00023125"/>
    </source>
</evidence>
<comment type="similarity">
    <text evidence="2">Belongs to the ParB family.</text>
</comment>
<dbReference type="Gene3D" id="3.90.1530.30">
    <property type="match status" value="1"/>
</dbReference>